<evidence type="ECO:0000313" key="1">
    <source>
        <dbReference type="EMBL" id="KAK1385474.1"/>
    </source>
</evidence>
<keyword evidence="2" id="KW-1185">Reference proteome</keyword>
<protein>
    <submittedName>
        <fullName evidence="1">Uncharacterized protein</fullName>
    </submittedName>
</protein>
<sequence length="186" mass="21593">MVVQEHQVVRNPLVDANRVKQIDPLVEGRSNDRGSSPKKNKDFGIWRGHEVNSEFVCLLDNIMLKYPETFEHFSTKSKKLCTMNLNMLCTSLNDFTKMSMTEVDSKIIAEYKDVYAYLQNQGLDVSWAVNRLNYIEQLRFSNPQITELHAIDCCINDAKSKVQDLQARVDEAKSELQERKLFVCRR</sequence>
<dbReference type="EMBL" id="JAUIZM010000005">
    <property type="protein sequence ID" value="KAK1385474.1"/>
    <property type="molecule type" value="Genomic_DNA"/>
</dbReference>
<gene>
    <name evidence="1" type="ORF">POM88_023209</name>
</gene>
<comment type="caution">
    <text evidence="1">The sequence shown here is derived from an EMBL/GenBank/DDBJ whole genome shotgun (WGS) entry which is preliminary data.</text>
</comment>
<evidence type="ECO:0000313" key="2">
    <source>
        <dbReference type="Proteomes" id="UP001237642"/>
    </source>
</evidence>
<name>A0AAD8MUD6_9APIA</name>
<dbReference type="AlphaFoldDB" id="A0AAD8MUD6"/>
<organism evidence="1 2">
    <name type="scientific">Heracleum sosnowskyi</name>
    <dbReference type="NCBI Taxonomy" id="360622"/>
    <lineage>
        <taxon>Eukaryota</taxon>
        <taxon>Viridiplantae</taxon>
        <taxon>Streptophyta</taxon>
        <taxon>Embryophyta</taxon>
        <taxon>Tracheophyta</taxon>
        <taxon>Spermatophyta</taxon>
        <taxon>Magnoliopsida</taxon>
        <taxon>eudicotyledons</taxon>
        <taxon>Gunneridae</taxon>
        <taxon>Pentapetalae</taxon>
        <taxon>asterids</taxon>
        <taxon>campanulids</taxon>
        <taxon>Apiales</taxon>
        <taxon>Apiaceae</taxon>
        <taxon>Apioideae</taxon>
        <taxon>apioid superclade</taxon>
        <taxon>Tordylieae</taxon>
        <taxon>Tordyliinae</taxon>
        <taxon>Heracleum</taxon>
    </lineage>
</organism>
<dbReference type="Proteomes" id="UP001237642">
    <property type="component" value="Unassembled WGS sequence"/>
</dbReference>
<reference evidence="1" key="2">
    <citation type="submission" date="2023-05" db="EMBL/GenBank/DDBJ databases">
        <authorList>
            <person name="Schelkunov M.I."/>
        </authorList>
    </citation>
    <scope>NUCLEOTIDE SEQUENCE</scope>
    <source>
        <strain evidence="1">Hsosn_3</strain>
        <tissue evidence="1">Leaf</tissue>
    </source>
</reference>
<accession>A0AAD8MUD6</accession>
<reference evidence="1" key="1">
    <citation type="submission" date="2023-02" db="EMBL/GenBank/DDBJ databases">
        <title>Genome of toxic invasive species Heracleum sosnowskyi carries increased number of genes despite the absence of recent whole-genome duplications.</title>
        <authorList>
            <person name="Schelkunov M."/>
            <person name="Shtratnikova V."/>
            <person name="Makarenko M."/>
            <person name="Klepikova A."/>
            <person name="Omelchenko D."/>
            <person name="Novikova G."/>
            <person name="Obukhova E."/>
            <person name="Bogdanov V."/>
            <person name="Penin A."/>
            <person name="Logacheva M."/>
        </authorList>
    </citation>
    <scope>NUCLEOTIDE SEQUENCE</scope>
    <source>
        <strain evidence="1">Hsosn_3</strain>
        <tissue evidence="1">Leaf</tissue>
    </source>
</reference>
<proteinExistence type="predicted"/>